<feature type="transmembrane region" description="Helical" evidence="1">
    <location>
        <begin position="25"/>
        <end position="45"/>
    </location>
</feature>
<evidence type="ECO:0000313" key="3">
    <source>
        <dbReference type="Proteomes" id="UP001108029"/>
    </source>
</evidence>
<protein>
    <submittedName>
        <fullName evidence="2">Uncharacterized protein</fullName>
    </submittedName>
</protein>
<accession>A0A9Q3ZFS1</accession>
<keyword evidence="1" id="KW-1133">Transmembrane helix</keyword>
<dbReference type="EMBL" id="JAJSBI010000054">
    <property type="protein sequence ID" value="MCD9880995.1"/>
    <property type="molecule type" value="Genomic_DNA"/>
</dbReference>
<keyword evidence="1" id="KW-0472">Membrane</keyword>
<gene>
    <name evidence="2" type="ORF">LJ657_47245</name>
</gene>
<feature type="transmembrane region" description="Helical" evidence="1">
    <location>
        <begin position="51"/>
        <end position="70"/>
    </location>
</feature>
<name>A0A9Q3ZFS1_9ACTN</name>
<reference evidence="2" key="1">
    <citation type="submission" date="2021-12" db="EMBL/GenBank/DDBJ databases">
        <authorList>
            <person name="Lee J.-H."/>
            <person name="Kim S.-B."/>
        </authorList>
    </citation>
    <scope>NUCLEOTIDE SEQUENCE</scope>
    <source>
        <strain evidence="2">NR30</strain>
    </source>
</reference>
<evidence type="ECO:0000256" key="1">
    <source>
        <dbReference type="SAM" id="Phobius"/>
    </source>
</evidence>
<proteinExistence type="predicted"/>
<evidence type="ECO:0000313" key="2">
    <source>
        <dbReference type="EMBL" id="MCD9880995.1"/>
    </source>
</evidence>
<keyword evidence="1" id="KW-0812">Transmembrane</keyword>
<keyword evidence="3" id="KW-1185">Reference proteome</keyword>
<sequence>MDNPPVAPDVALVLRRNRALLCRHVAARFALTAVLFAVPLVAHLIGYGAALPAFGIPAALFVLIFLMLRLRHGARLKVRG</sequence>
<organism evidence="2 3">
    <name type="scientific">Streptomyces guryensis</name>
    <dbReference type="NCBI Taxonomy" id="2886947"/>
    <lineage>
        <taxon>Bacteria</taxon>
        <taxon>Bacillati</taxon>
        <taxon>Actinomycetota</taxon>
        <taxon>Actinomycetes</taxon>
        <taxon>Kitasatosporales</taxon>
        <taxon>Streptomycetaceae</taxon>
        <taxon>Streptomyces</taxon>
    </lineage>
</organism>
<dbReference type="AlphaFoldDB" id="A0A9Q3ZFS1"/>
<dbReference type="Proteomes" id="UP001108029">
    <property type="component" value="Unassembled WGS sequence"/>
</dbReference>
<dbReference type="RefSeq" id="WP_232655915.1">
    <property type="nucleotide sequence ID" value="NZ_JAJSBI010000054.1"/>
</dbReference>
<comment type="caution">
    <text evidence="2">The sequence shown here is derived from an EMBL/GenBank/DDBJ whole genome shotgun (WGS) entry which is preliminary data.</text>
</comment>